<dbReference type="GO" id="GO:0016757">
    <property type="term" value="F:glycosyltransferase activity"/>
    <property type="evidence" value="ECO:0007669"/>
    <property type="project" value="UniProtKB-KW"/>
</dbReference>
<evidence type="ECO:0000256" key="1">
    <source>
        <dbReference type="ARBA" id="ARBA00006739"/>
    </source>
</evidence>
<keyword evidence="6" id="KW-1185">Reference proteome</keyword>
<feature type="transmembrane region" description="Helical" evidence="4">
    <location>
        <begin position="299"/>
        <end position="317"/>
    </location>
</feature>
<reference evidence="6" key="1">
    <citation type="submission" date="2017-04" db="EMBL/GenBank/DDBJ databases">
        <authorList>
            <person name="Varghese N."/>
            <person name="Submissions S."/>
        </authorList>
    </citation>
    <scope>NUCLEOTIDE SEQUENCE [LARGE SCALE GENOMIC DNA]</scope>
    <source>
        <strain evidence="6">DSM 4125</strain>
    </source>
</reference>
<dbReference type="Gene3D" id="3.90.550.10">
    <property type="entry name" value="Spore Coat Polysaccharide Biosynthesis Protein SpsA, Chain A"/>
    <property type="match status" value="1"/>
</dbReference>
<feature type="transmembrane region" description="Helical" evidence="4">
    <location>
        <begin position="12"/>
        <end position="32"/>
    </location>
</feature>
<keyword evidence="3 5" id="KW-0808">Transferase</keyword>
<dbReference type="PANTHER" id="PTHR43630">
    <property type="entry name" value="POLY-BETA-1,6-N-ACETYL-D-GLUCOSAMINE SYNTHASE"/>
    <property type="match status" value="1"/>
</dbReference>
<dbReference type="Pfam" id="PF13641">
    <property type="entry name" value="Glyco_tranf_2_3"/>
    <property type="match status" value="1"/>
</dbReference>
<evidence type="ECO:0000313" key="5">
    <source>
        <dbReference type="EMBL" id="SMG41926.1"/>
    </source>
</evidence>
<feature type="transmembrane region" description="Helical" evidence="4">
    <location>
        <begin position="353"/>
        <end position="372"/>
    </location>
</feature>
<feature type="transmembrane region" description="Helical" evidence="4">
    <location>
        <begin position="323"/>
        <end position="341"/>
    </location>
</feature>
<gene>
    <name evidence="5" type="ORF">SAMN05661096_02838</name>
</gene>
<keyword evidence="4" id="KW-0812">Transmembrane</keyword>
<dbReference type="InterPro" id="IPR029044">
    <property type="entry name" value="Nucleotide-diphossugar_trans"/>
</dbReference>
<evidence type="ECO:0000256" key="3">
    <source>
        <dbReference type="ARBA" id="ARBA00022679"/>
    </source>
</evidence>
<proteinExistence type="inferred from homology"/>
<keyword evidence="4" id="KW-1133">Transmembrane helix</keyword>
<keyword evidence="2" id="KW-0328">Glycosyltransferase</keyword>
<dbReference type="PANTHER" id="PTHR43630:SF1">
    <property type="entry name" value="POLY-BETA-1,6-N-ACETYL-D-GLUCOSAMINE SYNTHASE"/>
    <property type="match status" value="1"/>
</dbReference>
<dbReference type="AlphaFoldDB" id="A0A1X7KMI8"/>
<organism evidence="5 6">
    <name type="scientific">Marivirga sericea</name>
    <dbReference type="NCBI Taxonomy" id="1028"/>
    <lineage>
        <taxon>Bacteria</taxon>
        <taxon>Pseudomonadati</taxon>
        <taxon>Bacteroidota</taxon>
        <taxon>Cytophagia</taxon>
        <taxon>Cytophagales</taxon>
        <taxon>Marivirgaceae</taxon>
        <taxon>Marivirga</taxon>
    </lineage>
</organism>
<comment type="similarity">
    <text evidence="1">Belongs to the glycosyltransferase 2 family.</text>
</comment>
<evidence type="ECO:0000256" key="4">
    <source>
        <dbReference type="SAM" id="Phobius"/>
    </source>
</evidence>
<protein>
    <submittedName>
        <fullName evidence="5">Glycosyltransferase, catalytic subunit of cellulose synthase and poly-beta-1,6-N-acetylglucosamine synthase</fullName>
    </submittedName>
</protein>
<dbReference type="SUPFAM" id="SSF53448">
    <property type="entry name" value="Nucleotide-diphospho-sugar transferases"/>
    <property type="match status" value="1"/>
</dbReference>
<evidence type="ECO:0000313" key="6">
    <source>
        <dbReference type="Proteomes" id="UP000193804"/>
    </source>
</evidence>
<dbReference type="RefSeq" id="WP_085518004.1">
    <property type="nucleotide sequence ID" value="NZ_FXAW01000006.1"/>
</dbReference>
<dbReference type="EMBL" id="FXAW01000006">
    <property type="protein sequence ID" value="SMG41926.1"/>
    <property type="molecule type" value="Genomic_DNA"/>
</dbReference>
<accession>A0A1X7KMI8</accession>
<name>A0A1X7KMI8_9BACT</name>
<evidence type="ECO:0000256" key="2">
    <source>
        <dbReference type="ARBA" id="ARBA00022676"/>
    </source>
</evidence>
<sequence length="388" mass="45116">MIFLHSIEFVILTYSIIIVCYTFFFMLLGYAYKKKYLPERFDPQQKIAVFIPAYKEDGIIVNVVRKNLEVHYPSHLYDLIVIADSFKAETLRELRQTDAIVHEVSFEKSTKAQAINNAIAHFEGYSHCVILDADNVMDPDFLNHLSFGFDNGMKIVQGRRCAKNSNSSYSILDGINEEISNFIYRRGAESIGLSGPLTGSGMGFDYKVLEEVMKTVSHVGEDKELQLKLTQQRYIINYIDEAIVFDEKVGSREVFQSQRKRWLSVHFYFLRKYFFKGFAEGFRGNKHFFNMSVLIQLHLPRLFNVGIFGLFFLLSLLLPKYMLISPLIWGGLLVTFILSLFLSVPKKYFNKHLFYAILRIPIVFFTMLLILFKMKESKKGFIHTPHKQ</sequence>
<dbReference type="Proteomes" id="UP000193804">
    <property type="component" value="Unassembled WGS sequence"/>
</dbReference>
<dbReference type="OrthoDB" id="1523666at2"/>
<keyword evidence="4" id="KW-0472">Membrane</keyword>
<dbReference type="STRING" id="1028.SAMN05661096_02838"/>